<reference evidence="1 2" key="1">
    <citation type="submission" date="2015-04" db="EMBL/GenBank/DDBJ databases">
        <title>Complete genome sequence of Schizopora paradoxa KUC8140, a cosmopolitan wood degrader in East Asia.</title>
        <authorList>
            <consortium name="DOE Joint Genome Institute"/>
            <person name="Min B."/>
            <person name="Park H."/>
            <person name="Jang Y."/>
            <person name="Kim J.-J."/>
            <person name="Kim K.H."/>
            <person name="Pangilinan J."/>
            <person name="Lipzen A."/>
            <person name="Riley R."/>
            <person name="Grigoriev I.V."/>
            <person name="Spatafora J.W."/>
            <person name="Choi I.-G."/>
        </authorList>
    </citation>
    <scope>NUCLEOTIDE SEQUENCE [LARGE SCALE GENOMIC DNA]</scope>
    <source>
        <strain evidence="1 2">KUC8140</strain>
    </source>
</reference>
<dbReference type="Proteomes" id="UP000053477">
    <property type="component" value="Unassembled WGS sequence"/>
</dbReference>
<proteinExistence type="predicted"/>
<feature type="non-terminal residue" evidence="1">
    <location>
        <position position="1"/>
    </location>
</feature>
<name>A0A0H2RD34_9AGAM</name>
<evidence type="ECO:0000313" key="2">
    <source>
        <dbReference type="Proteomes" id="UP000053477"/>
    </source>
</evidence>
<dbReference type="AlphaFoldDB" id="A0A0H2RD34"/>
<sequence>KWSKATDVVHTYILARATERQGELVDVDTASPEGVQEAHLYITPKRRMGVGNHSYIYQAELELPRELLVKPKTCAICSCEGEAIAKEEEEDHVREIHEIKKQHAPYCEHLDDGVPRPKTAKVSVTAKLTMPRSRSENHEQHLSNEAWNYMNFPDSFFEHWNGYNIIRPCHDPVPVGAVVPQFYGYYRPEEKGKGFKSPILLLEHCGVQANMRSLTLEERRECWSLIERLHLGGFVHNSVYERNVLIQNGPVQWSPFRRSSLHPRFRLIDFGRCEEVDECGGNAYTEHDRTDRQFRLDFLHDKDHDYD</sequence>
<dbReference type="OrthoDB" id="5327923at2759"/>
<dbReference type="EMBL" id="KQ086056">
    <property type="protein sequence ID" value="KLO09412.1"/>
    <property type="molecule type" value="Genomic_DNA"/>
</dbReference>
<accession>A0A0H2RD34</accession>
<evidence type="ECO:0000313" key="1">
    <source>
        <dbReference type="EMBL" id="KLO09412.1"/>
    </source>
</evidence>
<keyword evidence="2" id="KW-1185">Reference proteome</keyword>
<organism evidence="1 2">
    <name type="scientific">Schizopora paradoxa</name>
    <dbReference type="NCBI Taxonomy" id="27342"/>
    <lineage>
        <taxon>Eukaryota</taxon>
        <taxon>Fungi</taxon>
        <taxon>Dikarya</taxon>
        <taxon>Basidiomycota</taxon>
        <taxon>Agaricomycotina</taxon>
        <taxon>Agaricomycetes</taxon>
        <taxon>Hymenochaetales</taxon>
        <taxon>Schizoporaceae</taxon>
        <taxon>Schizopora</taxon>
    </lineage>
</organism>
<evidence type="ECO:0008006" key="3">
    <source>
        <dbReference type="Google" id="ProtNLM"/>
    </source>
</evidence>
<gene>
    <name evidence="1" type="ORF">SCHPADRAFT_834018</name>
</gene>
<dbReference type="STRING" id="27342.A0A0H2RD34"/>
<dbReference type="InParanoid" id="A0A0H2RD34"/>
<protein>
    <recommendedName>
        <fullName evidence="3">Protein kinase domain-containing protein</fullName>
    </recommendedName>
</protein>